<dbReference type="EMBL" id="JANFZH010000019">
    <property type="protein sequence ID" value="MCQ4840127.1"/>
    <property type="molecule type" value="Genomic_DNA"/>
</dbReference>
<keyword evidence="2" id="KW-0732">Signal</keyword>
<dbReference type="SUPFAM" id="SSF53850">
    <property type="entry name" value="Periplasmic binding protein-like II"/>
    <property type="match status" value="1"/>
</dbReference>
<dbReference type="RefSeq" id="WP_256191826.1">
    <property type="nucleotide sequence ID" value="NZ_CALCKC010000438.1"/>
</dbReference>
<proteinExistence type="predicted"/>
<evidence type="ECO:0000313" key="4">
    <source>
        <dbReference type="EMBL" id="MCQ4840127.1"/>
    </source>
</evidence>
<organism evidence="4 5">
    <name type="scientific">Neglectibacter timonensis</name>
    <dbReference type="NCBI Taxonomy" id="1776382"/>
    <lineage>
        <taxon>Bacteria</taxon>
        <taxon>Bacillati</taxon>
        <taxon>Bacillota</taxon>
        <taxon>Clostridia</taxon>
        <taxon>Eubacteriales</taxon>
        <taxon>Oscillospiraceae</taxon>
        <taxon>Neglectibacter</taxon>
    </lineage>
</organism>
<accession>A0ABT1RZL8</accession>
<feature type="signal peptide" evidence="2">
    <location>
        <begin position="1"/>
        <end position="21"/>
    </location>
</feature>
<dbReference type="InterPro" id="IPR022627">
    <property type="entry name" value="DUF3502"/>
</dbReference>
<sequence length="523" mass="57158">MKLKKIMSAILAAAMLTATMAACGGDGNSSAAPSSSTDGNSATNTSAPAESGSGVSAEDLSTQEEYTVKIMYFGDAKTEDTNEVAAKLSELTKAKYNTVIEMVRVGFGSYKDQANLALNSGEKLDVISSFGFVPATMMSQNQILPLNDYLDQYAPDTKAAISDLDWQCVTINGNITGVPYNIEKASSIGLLMVKDVVDAMGIDWESIKTLKDAEPIFEKVKAEHPEMYMLIADFGDIRRPLCIDPLGDENFGVLEDPLTDREDLKVVNLFETASYVDWINTMYDFNQKGYMQPDAASSTESANSLLGAGKAFSFITNIKPGIEAEWVRNCGKEVYIAPLVEEYSTSANIGLRWCIANNSEKPERAMQVINEMYMNPDFSNIFIYGIEGKHWKFVDEEQGVVGYADGVEAGSTGYSNLAWGAANEQISYVFEGDDPDLWKRLGEFNANAPASIAKGFVWDNADVINEVTSCTNVLNKYVKALQSGALNPETDLAKFNQELRDAGLDTIIQDKQSKLDAWMAENK</sequence>
<evidence type="ECO:0000256" key="2">
    <source>
        <dbReference type="SAM" id="SignalP"/>
    </source>
</evidence>
<gene>
    <name evidence="4" type="ORF">NE695_09390</name>
</gene>
<dbReference type="Proteomes" id="UP001524473">
    <property type="component" value="Unassembled WGS sequence"/>
</dbReference>
<dbReference type="InterPro" id="IPR006059">
    <property type="entry name" value="SBP"/>
</dbReference>
<feature type="region of interest" description="Disordered" evidence="1">
    <location>
        <begin position="27"/>
        <end position="60"/>
    </location>
</feature>
<dbReference type="Pfam" id="PF12010">
    <property type="entry name" value="DUF3502"/>
    <property type="match status" value="1"/>
</dbReference>
<feature type="domain" description="DUF3502" evidence="3">
    <location>
        <begin position="453"/>
        <end position="519"/>
    </location>
</feature>
<evidence type="ECO:0000313" key="5">
    <source>
        <dbReference type="Proteomes" id="UP001524473"/>
    </source>
</evidence>
<evidence type="ECO:0000259" key="3">
    <source>
        <dbReference type="Pfam" id="PF12010"/>
    </source>
</evidence>
<evidence type="ECO:0000256" key="1">
    <source>
        <dbReference type="SAM" id="MobiDB-lite"/>
    </source>
</evidence>
<dbReference type="InterPro" id="IPR050490">
    <property type="entry name" value="Bact_solute-bd_prot1"/>
</dbReference>
<protein>
    <submittedName>
        <fullName evidence="4">ABC transporter substrate-binding protein</fullName>
    </submittedName>
</protein>
<dbReference type="Gene3D" id="3.40.190.10">
    <property type="entry name" value="Periplasmic binding protein-like II"/>
    <property type="match status" value="2"/>
</dbReference>
<keyword evidence="5" id="KW-1185">Reference proteome</keyword>
<dbReference type="PROSITE" id="PS51257">
    <property type="entry name" value="PROKAR_LIPOPROTEIN"/>
    <property type="match status" value="1"/>
</dbReference>
<reference evidence="4 5" key="1">
    <citation type="submission" date="2022-06" db="EMBL/GenBank/DDBJ databases">
        <title>Isolation of gut microbiota from human fecal samples.</title>
        <authorList>
            <person name="Pamer E.G."/>
            <person name="Barat B."/>
            <person name="Waligurski E."/>
            <person name="Medina S."/>
            <person name="Paddock L."/>
            <person name="Mostad J."/>
        </authorList>
    </citation>
    <scope>NUCLEOTIDE SEQUENCE [LARGE SCALE GENOMIC DNA]</scope>
    <source>
        <strain evidence="4 5">DFI.9.73</strain>
    </source>
</reference>
<name>A0ABT1RZL8_9FIRM</name>
<dbReference type="PANTHER" id="PTHR43649:SF17">
    <property type="entry name" value="ABC TRANSPORTER SOLUTE BINDING PROTEIN-SUGAR TRANSPORT"/>
    <property type="match status" value="1"/>
</dbReference>
<feature type="compositionally biased region" description="Polar residues" evidence="1">
    <location>
        <begin position="28"/>
        <end position="48"/>
    </location>
</feature>
<feature type="chain" id="PRO_5045800384" evidence="2">
    <location>
        <begin position="22"/>
        <end position="523"/>
    </location>
</feature>
<dbReference type="PANTHER" id="PTHR43649">
    <property type="entry name" value="ARABINOSE-BINDING PROTEIN-RELATED"/>
    <property type="match status" value="1"/>
</dbReference>
<comment type="caution">
    <text evidence="4">The sequence shown here is derived from an EMBL/GenBank/DDBJ whole genome shotgun (WGS) entry which is preliminary data.</text>
</comment>
<dbReference type="Pfam" id="PF01547">
    <property type="entry name" value="SBP_bac_1"/>
    <property type="match status" value="1"/>
</dbReference>